<dbReference type="AlphaFoldDB" id="A0A2D2AXE5"/>
<dbReference type="Proteomes" id="UP000228945">
    <property type="component" value="Chromosome"/>
</dbReference>
<dbReference type="InterPro" id="IPR000600">
    <property type="entry name" value="ROK"/>
</dbReference>
<proteinExistence type="predicted"/>
<dbReference type="KEGG" id="cmb:CSW64_09635"/>
<dbReference type="GO" id="GO:0004396">
    <property type="term" value="F:hexokinase activity"/>
    <property type="evidence" value="ECO:0007669"/>
    <property type="project" value="TreeGrafter"/>
</dbReference>
<accession>A0A2D2AXE5</accession>
<dbReference type="CDD" id="cd24066">
    <property type="entry name" value="ASKHA_NBD_ROK_EcFRK-like"/>
    <property type="match status" value="1"/>
</dbReference>
<organism evidence="1 2">
    <name type="scientific">Caulobacter mirabilis</name>
    <dbReference type="NCBI Taxonomy" id="69666"/>
    <lineage>
        <taxon>Bacteria</taxon>
        <taxon>Pseudomonadati</taxon>
        <taxon>Pseudomonadota</taxon>
        <taxon>Alphaproteobacteria</taxon>
        <taxon>Caulobacterales</taxon>
        <taxon>Caulobacteraceae</taxon>
        <taxon>Caulobacter</taxon>
    </lineage>
</organism>
<protein>
    <recommendedName>
        <fullName evidence="3">Fructokinase</fullName>
    </recommendedName>
</protein>
<dbReference type="RefSeq" id="WP_099621905.1">
    <property type="nucleotide sequence ID" value="NZ_CP024201.1"/>
</dbReference>
<dbReference type="EMBL" id="CP024201">
    <property type="protein sequence ID" value="ATQ42651.1"/>
    <property type="molecule type" value="Genomic_DNA"/>
</dbReference>
<dbReference type="OrthoDB" id="9810372at2"/>
<evidence type="ECO:0000313" key="2">
    <source>
        <dbReference type="Proteomes" id="UP000228945"/>
    </source>
</evidence>
<dbReference type="PANTHER" id="PTHR18964:SF174">
    <property type="entry name" value="D-ALLOSE KINASE-RELATED"/>
    <property type="match status" value="1"/>
</dbReference>
<dbReference type="PROSITE" id="PS01125">
    <property type="entry name" value="ROK"/>
    <property type="match status" value="1"/>
</dbReference>
<dbReference type="InterPro" id="IPR043129">
    <property type="entry name" value="ATPase_NBD"/>
</dbReference>
<dbReference type="Pfam" id="PF00480">
    <property type="entry name" value="ROK"/>
    <property type="match status" value="1"/>
</dbReference>
<dbReference type="SUPFAM" id="SSF53067">
    <property type="entry name" value="Actin-like ATPase domain"/>
    <property type="match status" value="1"/>
</dbReference>
<name>A0A2D2AXE5_9CAUL</name>
<evidence type="ECO:0000313" key="1">
    <source>
        <dbReference type="EMBL" id="ATQ42651.1"/>
    </source>
</evidence>
<evidence type="ECO:0008006" key="3">
    <source>
        <dbReference type="Google" id="ProtNLM"/>
    </source>
</evidence>
<keyword evidence="2" id="KW-1185">Reference proteome</keyword>
<dbReference type="Gene3D" id="3.30.420.40">
    <property type="match status" value="2"/>
</dbReference>
<gene>
    <name evidence="1" type="ORF">CSW64_09635</name>
</gene>
<dbReference type="InterPro" id="IPR049874">
    <property type="entry name" value="ROK_cs"/>
</dbReference>
<sequence>MIRIGVDFGGTKIEAAALGADGDFLARVRAPNPGAYEAAVLAVRDLVAKALAEAGGGEATVGVGMPGTLSPLTGLARNSNSTWLNGKPFKQDLEQALGREVRLQNDANCFALSEAVDGAAAGASVVFGAILGTGCGGGVVVDGRAIQGRNGIAGEWGHTPLPWPTRDEHQAHQCWCGRVDCLETWASGSAFVEDYARATGRRLDGAAIVTAARAGEAEAAANLDRYIDRLGRALASMCNILDPDAIVLGGGMSNVDELYERLPDVVKRYAFTDLFTTPIVKARYGDSSGVRGAAWLWPT</sequence>
<reference evidence="1 2" key="1">
    <citation type="submission" date="2017-10" db="EMBL/GenBank/DDBJ databases">
        <title>Genome sequence of Caulobacter mirabilis FWC38.</title>
        <authorList>
            <person name="Fiebig A."/>
            <person name="Crosson S."/>
        </authorList>
    </citation>
    <scope>NUCLEOTIDE SEQUENCE [LARGE SCALE GENOMIC DNA]</scope>
    <source>
        <strain evidence="1 2">FWC 38</strain>
    </source>
</reference>
<dbReference type="PANTHER" id="PTHR18964">
    <property type="entry name" value="ROK (REPRESSOR, ORF, KINASE) FAMILY"/>
    <property type="match status" value="1"/>
</dbReference>